<dbReference type="GO" id="GO:0000166">
    <property type="term" value="F:nucleotide binding"/>
    <property type="evidence" value="ECO:0007669"/>
    <property type="project" value="UniProtKB-KW"/>
</dbReference>
<dbReference type="EC" id="2.4.2.8" evidence="16"/>
<comment type="catalytic activity">
    <reaction evidence="14">
        <text>GMP + diphosphate = guanine + 5-phospho-alpha-D-ribose 1-diphosphate</text>
        <dbReference type="Rhea" id="RHEA:25424"/>
        <dbReference type="ChEBI" id="CHEBI:16235"/>
        <dbReference type="ChEBI" id="CHEBI:33019"/>
        <dbReference type="ChEBI" id="CHEBI:58017"/>
        <dbReference type="ChEBI" id="CHEBI:58115"/>
        <dbReference type="EC" id="2.4.2.8"/>
    </reaction>
    <physiologicalReaction direction="right-to-left" evidence="14">
        <dbReference type="Rhea" id="RHEA:25426"/>
    </physiologicalReaction>
</comment>
<comment type="pathway">
    <text evidence="4 16">Purine metabolism; IMP biosynthesis via salvage pathway; IMP from hypoxanthine: step 1/1.</text>
</comment>
<protein>
    <recommendedName>
        <fullName evidence="16">Hypoxanthine phosphoribosyltransferase</fullName>
        <ecNumber evidence="16">2.4.2.8</ecNumber>
    </recommendedName>
</protein>
<dbReference type="GO" id="GO:0032264">
    <property type="term" value="P:IMP salvage"/>
    <property type="evidence" value="ECO:0007669"/>
    <property type="project" value="TreeGrafter"/>
</dbReference>
<dbReference type="GO" id="GO:0046100">
    <property type="term" value="P:hypoxanthine metabolic process"/>
    <property type="evidence" value="ECO:0007669"/>
    <property type="project" value="TreeGrafter"/>
</dbReference>
<keyword evidence="8 16" id="KW-0328">Glycosyltransferase</keyword>
<evidence type="ECO:0000313" key="19">
    <source>
        <dbReference type="Proteomes" id="UP000886874"/>
    </source>
</evidence>
<keyword evidence="13 16" id="KW-0460">Magnesium</keyword>
<evidence type="ECO:0000256" key="12">
    <source>
        <dbReference type="ARBA" id="ARBA00022741"/>
    </source>
</evidence>
<dbReference type="GO" id="GO:0005829">
    <property type="term" value="C:cytosol"/>
    <property type="evidence" value="ECO:0007669"/>
    <property type="project" value="TreeGrafter"/>
</dbReference>
<evidence type="ECO:0000256" key="6">
    <source>
        <dbReference type="ARBA" id="ARBA00008391"/>
    </source>
</evidence>
<comment type="catalytic activity">
    <reaction evidence="15">
        <text>IMP + diphosphate = hypoxanthine + 5-phospho-alpha-D-ribose 1-diphosphate</text>
        <dbReference type="Rhea" id="RHEA:17973"/>
        <dbReference type="ChEBI" id="CHEBI:17368"/>
        <dbReference type="ChEBI" id="CHEBI:33019"/>
        <dbReference type="ChEBI" id="CHEBI:58017"/>
        <dbReference type="ChEBI" id="CHEBI:58053"/>
        <dbReference type="EC" id="2.4.2.8"/>
    </reaction>
    <physiologicalReaction direction="right-to-left" evidence="15">
        <dbReference type="Rhea" id="RHEA:17975"/>
    </physiologicalReaction>
</comment>
<evidence type="ECO:0000256" key="1">
    <source>
        <dbReference type="ARBA" id="ARBA00001946"/>
    </source>
</evidence>
<dbReference type="EMBL" id="DVFN01000027">
    <property type="protein sequence ID" value="HIQ69080.1"/>
    <property type="molecule type" value="Genomic_DNA"/>
</dbReference>
<dbReference type="InterPro" id="IPR029057">
    <property type="entry name" value="PRTase-like"/>
</dbReference>
<keyword evidence="9 16" id="KW-0808">Transferase</keyword>
<evidence type="ECO:0000313" key="18">
    <source>
        <dbReference type="EMBL" id="HIQ69080.1"/>
    </source>
</evidence>
<dbReference type="NCBIfam" id="TIGR01203">
    <property type="entry name" value="HGPRTase"/>
    <property type="match status" value="1"/>
</dbReference>
<comment type="subcellular location">
    <subcellularLocation>
        <location evidence="3 16">Cytoplasm</location>
    </subcellularLocation>
</comment>
<dbReference type="GO" id="GO:0006178">
    <property type="term" value="P:guanine salvage"/>
    <property type="evidence" value="ECO:0007669"/>
    <property type="project" value="TreeGrafter"/>
</dbReference>
<evidence type="ECO:0000256" key="4">
    <source>
        <dbReference type="ARBA" id="ARBA00004669"/>
    </source>
</evidence>
<reference evidence="18" key="2">
    <citation type="journal article" date="2021" name="PeerJ">
        <title>Extensive microbial diversity within the chicken gut microbiome revealed by metagenomics and culture.</title>
        <authorList>
            <person name="Gilroy R."/>
            <person name="Ravi A."/>
            <person name="Getino M."/>
            <person name="Pursley I."/>
            <person name="Horton D.L."/>
            <person name="Alikhan N.F."/>
            <person name="Baker D."/>
            <person name="Gharbi K."/>
            <person name="Hall N."/>
            <person name="Watson M."/>
            <person name="Adriaenssens E.M."/>
            <person name="Foster-Nyarko E."/>
            <person name="Jarju S."/>
            <person name="Secka A."/>
            <person name="Antonio M."/>
            <person name="Oren A."/>
            <person name="Chaudhuri R.R."/>
            <person name="La Ragione R."/>
            <person name="Hildebrand F."/>
            <person name="Pallen M.J."/>
        </authorList>
    </citation>
    <scope>NUCLEOTIDE SEQUENCE</scope>
    <source>
        <strain evidence="18">ChiSjej2B20-13462</strain>
    </source>
</reference>
<evidence type="ECO:0000256" key="16">
    <source>
        <dbReference type="RuleBase" id="RU364099"/>
    </source>
</evidence>
<dbReference type="InterPro" id="IPR000836">
    <property type="entry name" value="PRTase_dom"/>
</dbReference>
<evidence type="ECO:0000256" key="10">
    <source>
        <dbReference type="ARBA" id="ARBA00022723"/>
    </source>
</evidence>
<dbReference type="GO" id="GO:0000287">
    <property type="term" value="F:magnesium ion binding"/>
    <property type="evidence" value="ECO:0007669"/>
    <property type="project" value="TreeGrafter"/>
</dbReference>
<organism evidence="18 19">
    <name type="scientific">Candidatus Avoscillospira stercorigallinarum</name>
    <dbReference type="NCBI Taxonomy" id="2840708"/>
    <lineage>
        <taxon>Bacteria</taxon>
        <taxon>Bacillati</taxon>
        <taxon>Bacillota</taxon>
        <taxon>Clostridia</taxon>
        <taxon>Eubacteriales</taxon>
        <taxon>Oscillospiraceae</taxon>
        <taxon>Oscillospiraceae incertae sedis</taxon>
        <taxon>Candidatus Avoscillospira</taxon>
    </lineage>
</organism>
<gene>
    <name evidence="18" type="primary">hpt</name>
    <name evidence="18" type="ORF">IAA67_01950</name>
</gene>
<dbReference type="InterPro" id="IPR050408">
    <property type="entry name" value="HGPRT"/>
</dbReference>
<dbReference type="PANTHER" id="PTHR43340:SF1">
    <property type="entry name" value="HYPOXANTHINE PHOSPHORIBOSYLTRANSFERASE"/>
    <property type="match status" value="1"/>
</dbReference>
<keyword evidence="7 16" id="KW-0963">Cytoplasm</keyword>
<dbReference type="GO" id="GO:0004422">
    <property type="term" value="F:hypoxanthine phosphoribosyltransferase activity"/>
    <property type="evidence" value="ECO:0007669"/>
    <property type="project" value="InterPro"/>
</dbReference>
<evidence type="ECO:0000256" key="3">
    <source>
        <dbReference type="ARBA" id="ARBA00004496"/>
    </source>
</evidence>
<comment type="function">
    <text evidence="2">Purine salvage pathway enzyme that catalyzes the transfer of the ribosyl-5-phosphate group from 5-phospho-alpha-D-ribose 1-diphosphate (PRPP) to the N9 position of the 6-oxopurines hypoxanthine and guanine to form the corresponding ribonucleotides IMP (inosine 5'-monophosphate) and GMP (guanosine 5'-monophosphate), with the release of PPi.</text>
</comment>
<evidence type="ECO:0000256" key="2">
    <source>
        <dbReference type="ARBA" id="ARBA00002049"/>
    </source>
</evidence>
<accession>A0A9D1CN50</accession>
<dbReference type="FunFam" id="3.40.50.2020:FF:000006">
    <property type="entry name" value="Hypoxanthine phosphoribosyltransferase"/>
    <property type="match status" value="1"/>
</dbReference>
<evidence type="ECO:0000256" key="7">
    <source>
        <dbReference type="ARBA" id="ARBA00022490"/>
    </source>
</evidence>
<evidence type="ECO:0000256" key="11">
    <source>
        <dbReference type="ARBA" id="ARBA00022726"/>
    </source>
</evidence>
<dbReference type="Pfam" id="PF00156">
    <property type="entry name" value="Pribosyltran"/>
    <property type="match status" value="1"/>
</dbReference>
<feature type="domain" description="Phosphoribosyltransferase" evidence="17">
    <location>
        <begin position="9"/>
        <end position="160"/>
    </location>
</feature>
<evidence type="ECO:0000259" key="17">
    <source>
        <dbReference type="Pfam" id="PF00156"/>
    </source>
</evidence>
<dbReference type="InterPro" id="IPR005904">
    <property type="entry name" value="Hxn_phspho_trans"/>
</dbReference>
<sequence length="179" mass="19933">MLADIQEVLVDAEAIRRRIQEVGAQISEDYRGKCPILVGVLKGVVPFYAAMAQAITIPVQEDFMCVTSFEGGTASTGKLTFRKDIDHDIEGRDVLILEDILDSGRTLKLIVEMFQARNPSSVKICTLLDKPTGRTEDLKADYVCFTVPDAFVVGYGLDYQDYYRNLPFVGVLKPEVYQG</sequence>
<evidence type="ECO:0000256" key="5">
    <source>
        <dbReference type="ARBA" id="ARBA00004676"/>
    </source>
</evidence>
<reference evidence="18" key="1">
    <citation type="submission" date="2020-10" db="EMBL/GenBank/DDBJ databases">
        <authorList>
            <person name="Gilroy R."/>
        </authorList>
    </citation>
    <scope>NUCLEOTIDE SEQUENCE</scope>
    <source>
        <strain evidence="18">ChiSjej2B20-13462</strain>
    </source>
</reference>
<evidence type="ECO:0000256" key="13">
    <source>
        <dbReference type="ARBA" id="ARBA00022842"/>
    </source>
</evidence>
<evidence type="ECO:0000256" key="8">
    <source>
        <dbReference type="ARBA" id="ARBA00022676"/>
    </source>
</evidence>
<dbReference type="AlphaFoldDB" id="A0A9D1CN50"/>
<dbReference type="CDD" id="cd06223">
    <property type="entry name" value="PRTases_typeI"/>
    <property type="match status" value="1"/>
</dbReference>
<comment type="cofactor">
    <cofactor evidence="1 16">
        <name>Mg(2+)</name>
        <dbReference type="ChEBI" id="CHEBI:18420"/>
    </cofactor>
</comment>
<keyword evidence="12 16" id="KW-0547">Nucleotide-binding</keyword>
<name>A0A9D1CN50_9FIRM</name>
<keyword evidence="11 16" id="KW-0660">Purine salvage</keyword>
<dbReference type="SUPFAM" id="SSF53271">
    <property type="entry name" value="PRTase-like"/>
    <property type="match status" value="1"/>
</dbReference>
<comment type="similarity">
    <text evidence="6 16">Belongs to the purine/pyrimidine phosphoribosyltransferase family.</text>
</comment>
<evidence type="ECO:0000256" key="14">
    <source>
        <dbReference type="ARBA" id="ARBA00048811"/>
    </source>
</evidence>
<comment type="pathway">
    <text evidence="5">Purine metabolism; GMP biosynthesis via salvage pathway; GMP from guanine: step 1/1.</text>
</comment>
<evidence type="ECO:0000256" key="15">
    <source>
        <dbReference type="ARBA" id="ARBA00049402"/>
    </source>
</evidence>
<dbReference type="GO" id="GO:0006166">
    <property type="term" value="P:purine ribonucleoside salvage"/>
    <property type="evidence" value="ECO:0007669"/>
    <property type="project" value="UniProtKB-KW"/>
</dbReference>
<dbReference type="Gene3D" id="3.40.50.2020">
    <property type="match status" value="1"/>
</dbReference>
<proteinExistence type="inferred from homology"/>
<dbReference type="PANTHER" id="PTHR43340">
    <property type="entry name" value="HYPOXANTHINE-GUANINE PHOSPHORIBOSYLTRANSFERASE"/>
    <property type="match status" value="1"/>
</dbReference>
<comment type="caution">
    <text evidence="18">The sequence shown here is derived from an EMBL/GenBank/DDBJ whole genome shotgun (WGS) entry which is preliminary data.</text>
</comment>
<keyword evidence="10 16" id="KW-0479">Metal-binding</keyword>
<dbReference type="GO" id="GO:0032263">
    <property type="term" value="P:GMP salvage"/>
    <property type="evidence" value="ECO:0007669"/>
    <property type="project" value="TreeGrafter"/>
</dbReference>
<evidence type="ECO:0000256" key="9">
    <source>
        <dbReference type="ARBA" id="ARBA00022679"/>
    </source>
</evidence>
<dbReference type="GO" id="GO:0052657">
    <property type="term" value="F:guanine phosphoribosyltransferase activity"/>
    <property type="evidence" value="ECO:0007669"/>
    <property type="project" value="UniProtKB-ARBA"/>
</dbReference>
<dbReference type="Proteomes" id="UP000886874">
    <property type="component" value="Unassembled WGS sequence"/>
</dbReference>